<dbReference type="SUPFAM" id="SSF54184">
    <property type="entry name" value="Penicillin-binding protein 2x (pbp-2x), c-terminal domain"/>
    <property type="match status" value="1"/>
</dbReference>
<comment type="caution">
    <text evidence="2">The sequence shown here is derived from an EMBL/GenBank/DDBJ whole genome shotgun (WGS) entry which is preliminary data.</text>
</comment>
<evidence type="ECO:0000259" key="1">
    <source>
        <dbReference type="PROSITE" id="PS51178"/>
    </source>
</evidence>
<name>X1R7C2_9ZZZZ</name>
<feature type="domain" description="PASTA" evidence="1">
    <location>
        <begin position="21"/>
        <end position="84"/>
    </location>
</feature>
<dbReference type="CDD" id="cd06577">
    <property type="entry name" value="PASTA_pknB"/>
    <property type="match status" value="2"/>
</dbReference>
<accession>X1R7C2</accession>
<reference evidence="2" key="1">
    <citation type="journal article" date="2014" name="Front. Microbiol.">
        <title>High frequency of phylogenetically diverse reductive dehalogenase-homologous genes in deep subseafloor sedimentary metagenomes.</title>
        <authorList>
            <person name="Kawai M."/>
            <person name="Futagami T."/>
            <person name="Toyoda A."/>
            <person name="Takaki Y."/>
            <person name="Nishi S."/>
            <person name="Hori S."/>
            <person name="Arai W."/>
            <person name="Tsubouchi T."/>
            <person name="Morono Y."/>
            <person name="Uchiyama I."/>
            <person name="Ito T."/>
            <person name="Fujiyama A."/>
            <person name="Inagaki F."/>
            <person name="Takami H."/>
        </authorList>
    </citation>
    <scope>NUCLEOTIDE SEQUENCE</scope>
    <source>
        <strain evidence="2">Expedition CK06-06</strain>
    </source>
</reference>
<dbReference type="InterPro" id="IPR005543">
    <property type="entry name" value="PASTA_dom"/>
</dbReference>
<proteinExistence type="predicted"/>
<dbReference type="Pfam" id="PF03793">
    <property type="entry name" value="PASTA"/>
    <property type="match status" value="2"/>
</dbReference>
<sequence>VFLVLGTLLWLHLYTHHGMARPVPDFTGKTLEEIENTAREHKLRYKIVDSVYTNAVDKGSVYEQNPQSGFKVKKWRTVFLTLNAFNPEMVKMPNLVGLTYRQAKAILETNGLETGMLSYVPDIAINNVLEQKFRGEAIEEDELIEKGTSIDLVLGKGPGNETTLAPNLISLTMEVARQKIFNVSMYLGAVIFDETVKDQEDSLNAFVWKQNPEFNIKNPVQLGSPVYIWLTTDSAKLLQPDTLTVVQHEFDGEASNY</sequence>
<dbReference type="PROSITE" id="PS51178">
    <property type="entry name" value="PASTA"/>
    <property type="match status" value="2"/>
</dbReference>
<organism evidence="2">
    <name type="scientific">marine sediment metagenome</name>
    <dbReference type="NCBI Taxonomy" id="412755"/>
    <lineage>
        <taxon>unclassified sequences</taxon>
        <taxon>metagenomes</taxon>
        <taxon>ecological metagenomes</taxon>
    </lineage>
</organism>
<gene>
    <name evidence="2" type="ORF">S12H4_09572</name>
</gene>
<dbReference type="EMBL" id="BARW01003911">
    <property type="protein sequence ID" value="GAI59035.1"/>
    <property type="molecule type" value="Genomic_DNA"/>
</dbReference>
<feature type="non-terminal residue" evidence="2">
    <location>
        <position position="1"/>
    </location>
</feature>
<dbReference type="Gene3D" id="3.30.10.20">
    <property type="match status" value="2"/>
</dbReference>
<feature type="domain" description="PASTA" evidence="1">
    <location>
        <begin position="86"/>
        <end position="156"/>
    </location>
</feature>
<protein>
    <recommendedName>
        <fullName evidence="1">PASTA domain-containing protein</fullName>
    </recommendedName>
</protein>
<dbReference type="SMART" id="SM00740">
    <property type="entry name" value="PASTA"/>
    <property type="match status" value="2"/>
</dbReference>
<evidence type="ECO:0000313" key="2">
    <source>
        <dbReference type="EMBL" id="GAI59035.1"/>
    </source>
</evidence>
<dbReference type="AlphaFoldDB" id="X1R7C2"/>